<evidence type="ECO:0000313" key="3">
    <source>
        <dbReference type="Proteomes" id="UP000823749"/>
    </source>
</evidence>
<reference evidence="2" key="1">
    <citation type="submission" date="2020-08" db="EMBL/GenBank/DDBJ databases">
        <title>Plant Genome Project.</title>
        <authorList>
            <person name="Zhang R.-G."/>
        </authorList>
    </citation>
    <scope>NUCLEOTIDE SEQUENCE</scope>
    <source>
        <strain evidence="2">WSP0</strain>
        <tissue evidence="2">Leaf</tissue>
    </source>
</reference>
<protein>
    <submittedName>
        <fullName evidence="2">Uncharacterized protein</fullName>
    </submittedName>
</protein>
<organism evidence="2 3">
    <name type="scientific">Rhododendron griersonianum</name>
    <dbReference type="NCBI Taxonomy" id="479676"/>
    <lineage>
        <taxon>Eukaryota</taxon>
        <taxon>Viridiplantae</taxon>
        <taxon>Streptophyta</taxon>
        <taxon>Embryophyta</taxon>
        <taxon>Tracheophyta</taxon>
        <taxon>Spermatophyta</taxon>
        <taxon>Magnoliopsida</taxon>
        <taxon>eudicotyledons</taxon>
        <taxon>Gunneridae</taxon>
        <taxon>Pentapetalae</taxon>
        <taxon>asterids</taxon>
        <taxon>Ericales</taxon>
        <taxon>Ericaceae</taxon>
        <taxon>Ericoideae</taxon>
        <taxon>Rhodoreae</taxon>
        <taxon>Rhododendron</taxon>
    </lineage>
</organism>
<dbReference type="Proteomes" id="UP000823749">
    <property type="component" value="Chromosome 11"/>
</dbReference>
<dbReference type="AlphaFoldDB" id="A0AAV6I9A7"/>
<accession>A0AAV6I9A7</accession>
<proteinExistence type="predicted"/>
<feature type="region of interest" description="Disordered" evidence="1">
    <location>
        <begin position="150"/>
        <end position="189"/>
    </location>
</feature>
<evidence type="ECO:0000256" key="1">
    <source>
        <dbReference type="SAM" id="MobiDB-lite"/>
    </source>
</evidence>
<name>A0AAV6I9A7_9ERIC</name>
<gene>
    <name evidence="2" type="ORF">RHGRI_030924</name>
</gene>
<comment type="caution">
    <text evidence="2">The sequence shown here is derived from an EMBL/GenBank/DDBJ whole genome shotgun (WGS) entry which is preliminary data.</text>
</comment>
<keyword evidence="3" id="KW-1185">Reference proteome</keyword>
<sequence>MIIIAPSALWSISWISVVHLIRRHPRRDRNRFGLCRSYSLRLYPTYTGGISLHPIARTQHPFPALELYTQEQAGPSCSHSRRHNRRAPAVTFVLQQGEVDLPEGIPQVYLSDTGASTSSHGTLIPPPPPEYFADPDMSRRLNLAAMVGRSGSLTPSASPSTTPIARAPTSSHALALGSSSSGLLADARR</sequence>
<evidence type="ECO:0000313" key="2">
    <source>
        <dbReference type="EMBL" id="KAG5524087.1"/>
    </source>
</evidence>
<dbReference type="EMBL" id="JACTNZ010000011">
    <property type="protein sequence ID" value="KAG5524087.1"/>
    <property type="molecule type" value="Genomic_DNA"/>
</dbReference>